<protein>
    <submittedName>
        <fullName evidence="1">Uncharacterized protein</fullName>
    </submittedName>
</protein>
<sequence>MTSAGVHLSWKQQERSTVRYQRLTMSTTLKSAKGLHFSSGYISMTVHLHLLPSRRINYFHTLTPDGSHRRKSN</sequence>
<organism evidence="1">
    <name type="scientific">Anguilla anguilla</name>
    <name type="common">European freshwater eel</name>
    <name type="synonym">Muraena anguilla</name>
    <dbReference type="NCBI Taxonomy" id="7936"/>
    <lineage>
        <taxon>Eukaryota</taxon>
        <taxon>Metazoa</taxon>
        <taxon>Chordata</taxon>
        <taxon>Craniata</taxon>
        <taxon>Vertebrata</taxon>
        <taxon>Euteleostomi</taxon>
        <taxon>Actinopterygii</taxon>
        <taxon>Neopterygii</taxon>
        <taxon>Teleostei</taxon>
        <taxon>Anguilliformes</taxon>
        <taxon>Anguillidae</taxon>
        <taxon>Anguilla</taxon>
    </lineage>
</organism>
<reference evidence="1" key="2">
    <citation type="journal article" date="2015" name="Fish Shellfish Immunol.">
        <title>Early steps in the European eel (Anguilla anguilla)-Vibrio vulnificus interaction in the gills: Role of the RtxA13 toxin.</title>
        <authorList>
            <person name="Callol A."/>
            <person name="Pajuelo D."/>
            <person name="Ebbesson L."/>
            <person name="Teles M."/>
            <person name="MacKenzie S."/>
            <person name="Amaro C."/>
        </authorList>
    </citation>
    <scope>NUCLEOTIDE SEQUENCE</scope>
</reference>
<accession>A0A0E9WCG7</accession>
<name>A0A0E9WCG7_ANGAN</name>
<proteinExistence type="predicted"/>
<dbReference type="EMBL" id="GBXM01020581">
    <property type="protein sequence ID" value="JAH87996.1"/>
    <property type="molecule type" value="Transcribed_RNA"/>
</dbReference>
<reference evidence="1" key="1">
    <citation type="submission" date="2014-11" db="EMBL/GenBank/DDBJ databases">
        <authorList>
            <person name="Amaro Gonzalez C."/>
        </authorList>
    </citation>
    <scope>NUCLEOTIDE SEQUENCE</scope>
</reference>
<dbReference type="AlphaFoldDB" id="A0A0E9WCG7"/>
<evidence type="ECO:0000313" key="1">
    <source>
        <dbReference type="EMBL" id="JAH87996.1"/>
    </source>
</evidence>